<dbReference type="InterPro" id="IPR058163">
    <property type="entry name" value="LysR-type_TF_proteobact-type"/>
</dbReference>
<evidence type="ECO:0000256" key="1">
    <source>
        <dbReference type="ARBA" id="ARBA00009437"/>
    </source>
</evidence>
<protein>
    <submittedName>
        <fullName evidence="6">LysR family transcriptional regulator</fullName>
    </submittedName>
</protein>
<organism evidence="6 7">
    <name type="scientific">Pseudomonas chlororaphis</name>
    <dbReference type="NCBI Taxonomy" id="587753"/>
    <lineage>
        <taxon>Bacteria</taxon>
        <taxon>Pseudomonadati</taxon>
        <taxon>Pseudomonadota</taxon>
        <taxon>Gammaproteobacteria</taxon>
        <taxon>Pseudomonadales</taxon>
        <taxon>Pseudomonadaceae</taxon>
        <taxon>Pseudomonas</taxon>
    </lineage>
</organism>
<proteinExistence type="inferred from homology"/>
<dbReference type="RefSeq" id="WP_045884112.1">
    <property type="nucleotide sequence ID" value="NZ_CP011110.1"/>
</dbReference>
<dbReference type="PATRIC" id="fig|587753.10.peg.3790"/>
<evidence type="ECO:0000256" key="3">
    <source>
        <dbReference type="ARBA" id="ARBA00023125"/>
    </source>
</evidence>
<dbReference type="GO" id="GO:0043565">
    <property type="term" value="F:sequence-specific DNA binding"/>
    <property type="evidence" value="ECO:0007669"/>
    <property type="project" value="TreeGrafter"/>
</dbReference>
<name>A0A0D5Y1P0_9PSED</name>
<evidence type="ECO:0000256" key="2">
    <source>
        <dbReference type="ARBA" id="ARBA00023015"/>
    </source>
</evidence>
<dbReference type="Pfam" id="PF03466">
    <property type="entry name" value="LysR_substrate"/>
    <property type="match status" value="1"/>
</dbReference>
<dbReference type="Proteomes" id="UP000032748">
    <property type="component" value="Chromosome"/>
</dbReference>
<dbReference type="Pfam" id="PF00126">
    <property type="entry name" value="HTH_1"/>
    <property type="match status" value="1"/>
</dbReference>
<reference evidence="6 7" key="1">
    <citation type="journal article" date="2015" name="Mol. Plant Microbe Interact.">
        <title>Comparative Genomic Analysis of Pseudomonas chlororaphis PCL1606 Reveals New Insight into Antifungal Compounds Involved in Biocontrol.</title>
        <authorList>
            <person name="Calderon C.E."/>
            <person name="Ramos C."/>
            <person name="de Vicente A."/>
            <person name="Cazorla F.M."/>
        </authorList>
    </citation>
    <scope>NUCLEOTIDE SEQUENCE [LARGE SCALE GENOMIC DNA]</scope>
    <source>
        <strain evidence="6 7">PCL1606</strain>
    </source>
</reference>
<evidence type="ECO:0000313" key="6">
    <source>
        <dbReference type="EMBL" id="AKA25253.1"/>
    </source>
</evidence>
<dbReference type="InterPro" id="IPR005119">
    <property type="entry name" value="LysR_subst-bd"/>
</dbReference>
<dbReference type="PROSITE" id="PS50931">
    <property type="entry name" value="HTH_LYSR"/>
    <property type="match status" value="1"/>
</dbReference>
<gene>
    <name evidence="6" type="ORF">PCL1606_38020</name>
</gene>
<evidence type="ECO:0000259" key="5">
    <source>
        <dbReference type="PROSITE" id="PS50931"/>
    </source>
</evidence>
<dbReference type="SUPFAM" id="SSF53850">
    <property type="entry name" value="Periplasmic binding protein-like II"/>
    <property type="match status" value="1"/>
</dbReference>
<dbReference type="FunFam" id="1.10.10.10:FF:000001">
    <property type="entry name" value="LysR family transcriptional regulator"/>
    <property type="match status" value="1"/>
</dbReference>
<dbReference type="InterPro" id="IPR036388">
    <property type="entry name" value="WH-like_DNA-bd_sf"/>
</dbReference>
<dbReference type="SUPFAM" id="SSF46785">
    <property type="entry name" value="Winged helix' DNA-binding domain"/>
    <property type="match status" value="1"/>
</dbReference>
<keyword evidence="3" id="KW-0238">DNA-binding</keyword>
<evidence type="ECO:0000256" key="4">
    <source>
        <dbReference type="ARBA" id="ARBA00023163"/>
    </source>
</evidence>
<dbReference type="InterPro" id="IPR000847">
    <property type="entry name" value="LysR_HTH_N"/>
</dbReference>
<dbReference type="KEGG" id="pcz:PCL1606_38020"/>
<dbReference type="GO" id="GO:0003700">
    <property type="term" value="F:DNA-binding transcription factor activity"/>
    <property type="evidence" value="ECO:0007669"/>
    <property type="project" value="InterPro"/>
</dbReference>
<dbReference type="PANTHER" id="PTHR30537">
    <property type="entry name" value="HTH-TYPE TRANSCRIPTIONAL REGULATOR"/>
    <property type="match status" value="1"/>
</dbReference>
<dbReference type="InterPro" id="IPR036390">
    <property type="entry name" value="WH_DNA-bd_sf"/>
</dbReference>
<dbReference type="Gene3D" id="3.40.190.290">
    <property type="match status" value="1"/>
</dbReference>
<dbReference type="Gene3D" id="1.10.10.10">
    <property type="entry name" value="Winged helix-like DNA-binding domain superfamily/Winged helix DNA-binding domain"/>
    <property type="match status" value="1"/>
</dbReference>
<keyword evidence="2" id="KW-0805">Transcription regulation</keyword>
<accession>A0A0D5Y1P0</accession>
<dbReference type="EMBL" id="CP011110">
    <property type="protein sequence ID" value="AKA25253.1"/>
    <property type="molecule type" value="Genomic_DNA"/>
</dbReference>
<dbReference type="PANTHER" id="PTHR30537:SF31">
    <property type="entry name" value="TRANSCRIPTIONAL REGULATOR, LYSR FAMILY"/>
    <property type="match status" value="1"/>
</dbReference>
<feature type="domain" description="HTH lysR-type" evidence="5">
    <location>
        <begin position="8"/>
        <end position="65"/>
    </location>
</feature>
<comment type="similarity">
    <text evidence="1">Belongs to the LysR transcriptional regulatory family.</text>
</comment>
<dbReference type="AlphaFoldDB" id="A0A0D5Y1P0"/>
<sequence>MSGQAVLQDLNDLYLFSVVAEHGGFSAAERALGIPKSRLSARVAILEQRLGVRLFQRTTRHVSLTEVGTRFLVHCQASITEALAAQNVIDLASASPSGLVRISCPILATQTYIAPCLPQFMQAYPQVRVQMMATDRPVDLLNESIDIAIRLRQPDQMDNELVTKPLGISRRFLVASPDYLKRLPPLSHPDDLHLAATLGAESRDEVQEWELINTEQEHVIVRHQPILMCSDHQTLLQAAVQGLGVAMLPDVLLLPPLTQGRLNVVLPGWSPPELVLHLVFPTRRGMLPSVRALIDYLCENIQQMGIASNS</sequence>
<dbReference type="GO" id="GO:0006351">
    <property type="term" value="P:DNA-templated transcription"/>
    <property type="evidence" value="ECO:0007669"/>
    <property type="project" value="TreeGrafter"/>
</dbReference>
<keyword evidence="4" id="KW-0804">Transcription</keyword>
<dbReference type="OrthoDB" id="5671700at2"/>
<evidence type="ECO:0000313" key="7">
    <source>
        <dbReference type="Proteomes" id="UP000032748"/>
    </source>
</evidence>